<dbReference type="AlphaFoldDB" id="A0A1D8UYG6"/>
<dbReference type="KEGG" id="kba:A0U89_15525"/>
<dbReference type="EMBL" id="CP014676">
    <property type="protein sequence ID" value="AOX18713.1"/>
    <property type="molecule type" value="Genomic_DNA"/>
</dbReference>
<dbReference type="InterPro" id="IPR014056">
    <property type="entry name" value="TypeIITA-like_toxin_pred"/>
</dbReference>
<sequence length="100" mass="11464">MMQVQQTRQFREWLASLRDQRATAKIRARLILMEAGAFGDVEPCGEGISETRLHYGPGYRIYFVQRGNVLVIVLGGGTKRTQPKDIRRAKELARDVEKFL</sequence>
<organism evidence="1 2">
    <name type="scientific">Kozakia baliensis</name>
    <dbReference type="NCBI Taxonomy" id="153496"/>
    <lineage>
        <taxon>Bacteria</taxon>
        <taxon>Pseudomonadati</taxon>
        <taxon>Pseudomonadota</taxon>
        <taxon>Alphaproteobacteria</taxon>
        <taxon>Acetobacterales</taxon>
        <taxon>Acetobacteraceae</taxon>
        <taxon>Kozakia</taxon>
    </lineage>
</organism>
<dbReference type="NCBIfam" id="TIGR02683">
    <property type="entry name" value="upstrm_HI1419"/>
    <property type="match status" value="1"/>
</dbReference>
<evidence type="ECO:0000313" key="2">
    <source>
        <dbReference type="Proteomes" id="UP000179145"/>
    </source>
</evidence>
<keyword evidence="1" id="KW-0614">Plasmid</keyword>
<dbReference type="Proteomes" id="UP000179145">
    <property type="component" value="Plasmid pKB14400_2"/>
</dbReference>
<dbReference type="RefSeq" id="WP_070404161.1">
    <property type="nucleotide sequence ID" value="NZ_BJVW01000084.1"/>
</dbReference>
<proteinExistence type="predicted"/>
<keyword evidence="2" id="KW-1185">Reference proteome</keyword>
<accession>A0A1D8UYG6</accession>
<evidence type="ECO:0000313" key="1">
    <source>
        <dbReference type="EMBL" id="AOX18713.1"/>
    </source>
</evidence>
<dbReference type="PIRSF" id="PIRSF028744">
    <property type="entry name" value="Addict_mod_HI1419"/>
    <property type="match status" value="1"/>
</dbReference>
<protein>
    <submittedName>
        <fullName evidence="1">Addiction module antitoxin RelB</fullName>
    </submittedName>
</protein>
<dbReference type="PANTHER" id="PTHR41791:SF1">
    <property type="entry name" value="SSL7039 PROTEIN"/>
    <property type="match status" value="1"/>
</dbReference>
<geneLocation type="plasmid" evidence="2">
    <name>pkb14400_2</name>
</geneLocation>
<reference evidence="1 2" key="1">
    <citation type="journal article" date="2016" name="Microb. Cell Fact.">
        <title>Dissection of exopolysaccharide biosynthesis in Kozakia baliensis.</title>
        <authorList>
            <person name="Brandt J.U."/>
            <person name="Jakob F."/>
            <person name="Behr J."/>
            <person name="Geissler A.J."/>
            <person name="Vogel R.F."/>
        </authorList>
    </citation>
    <scope>NUCLEOTIDE SEQUENCE [LARGE SCALE GENOMIC DNA]</scope>
    <source>
        <strain evidence="1 2">DSM 14400</strain>
        <plasmid evidence="2">Plasmid pkb14400_2</plasmid>
    </source>
</reference>
<dbReference type="OrthoDB" id="5296237at2"/>
<gene>
    <name evidence="1" type="ORF">A0U89_15525</name>
</gene>
<dbReference type="PANTHER" id="PTHR41791">
    <property type="entry name" value="SSL7039 PROTEIN"/>
    <property type="match status" value="1"/>
</dbReference>
<name>A0A1D8UYG6_9PROT</name>